<dbReference type="Pfam" id="PF03260">
    <property type="entry name" value="Lipoprotein_11"/>
    <property type="match status" value="2"/>
</dbReference>
<proteinExistence type="predicted"/>
<comment type="caution">
    <text evidence="3">The sequence shown here is derived from an EMBL/GenBank/DDBJ whole genome shotgun (WGS) entry which is preliminary data.</text>
</comment>
<keyword evidence="4" id="KW-1185">Reference proteome</keyword>
<sequence length="577" mass="66770">MSFVKILDGEHLDEMSYVGMRDHAKLAIERIRKFTKSYEFEVADDILLEIKLGTLEMNFERFMQCNTLLVSINSANDISESMEDIYTEIKMELMTKQRCNSQNDNGYNGSSEPKKKEEETEKELPKELYKNIVQANRGHGDIITSVVNRLAQEGNRNLLSYVYRLWLSGQNEILQYMPKPIQAIFSEWVILKQKKFGLPLKMDVKTDSDGDRVVWGDASDKRSLRVNWKLIPFWENNCVFFHAQNMEHNMFLKLEVKPDGIGDRGAFGSTDSGTTRHDWILEPVVIDGEVFFYIVNREYNQGLKLAMSTDSLGDRKLWGHHGDFHREPSHFAWSIKKEEETEKELSDPEELYKNIVQAKYSDAVNVTKDISSRGHGDIITSVVNRLAQEGNRNLLSYVYQLWLSGQNDILQHTPKPIQAIFSEWVILKQKKFGLPLKMDVKTDSDGDRVVWGDASDKRSLRVNWKLIPFWENNCVFFHAQNMEHNMFLKLEVKPDSIGDRGAFGSTDSGTTRHDWILEPVVIDGEVFFYIVNREYNQGLKLAMSTDSLGDRKLWGHNGDFHREPSHFAWSINLNLKC</sequence>
<name>A0ABR3IJ19_LOXSC</name>
<reference evidence="3 4" key="1">
    <citation type="submission" date="2024-06" db="EMBL/GenBank/DDBJ databases">
        <title>A chromosome-level genome assembly of beet webworm, Loxostege sticticalis.</title>
        <authorList>
            <person name="Zhang Y."/>
        </authorList>
    </citation>
    <scope>NUCLEOTIDE SEQUENCE [LARGE SCALE GENOMIC DNA]</scope>
    <source>
        <strain evidence="3">AQ026</strain>
        <tissue evidence="3">Whole body</tissue>
    </source>
</reference>
<evidence type="ECO:0000256" key="2">
    <source>
        <dbReference type="SAM" id="MobiDB-lite"/>
    </source>
</evidence>
<accession>A0ABR3IJ19</accession>
<dbReference type="EMBL" id="JBEUOH010000002">
    <property type="protein sequence ID" value="KAL0901077.1"/>
    <property type="molecule type" value="Genomic_DNA"/>
</dbReference>
<feature type="compositionally biased region" description="Basic and acidic residues" evidence="2">
    <location>
        <begin position="112"/>
        <end position="123"/>
    </location>
</feature>
<evidence type="ECO:0000313" key="3">
    <source>
        <dbReference type="EMBL" id="KAL0901077.1"/>
    </source>
</evidence>
<evidence type="ECO:0000256" key="1">
    <source>
        <dbReference type="ARBA" id="ARBA00022729"/>
    </source>
</evidence>
<dbReference type="Proteomes" id="UP001549920">
    <property type="component" value="Unassembled WGS sequence"/>
</dbReference>
<dbReference type="InterPro" id="IPR042046">
    <property type="entry name" value="Lipoprotein_11_N"/>
</dbReference>
<feature type="region of interest" description="Disordered" evidence="2">
    <location>
        <begin position="99"/>
        <end position="123"/>
    </location>
</feature>
<protein>
    <submittedName>
        <fullName evidence="3">Uncharacterized protein</fullName>
    </submittedName>
</protein>
<keyword evidence="1" id="KW-0732">Signal</keyword>
<gene>
    <name evidence="3" type="ORF">ABMA27_006399</name>
</gene>
<dbReference type="Gene3D" id="1.10.10.2400">
    <property type="entry name" value="Lepidopteran low molecular weight (30 kD) lipoprotein, N-terminal domain"/>
    <property type="match status" value="2"/>
</dbReference>
<feature type="compositionally biased region" description="Polar residues" evidence="2">
    <location>
        <begin position="99"/>
        <end position="111"/>
    </location>
</feature>
<dbReference type="InterPro" id="IPR004943">
    <property type="entry name" value="Lipoprotein_11"/>
</dbReference>
<organism evidence="3 4">
    <name type="scientific">Loxostege sticticalis</name>
    <name type="common">Beet webworm moth</name>
    <dbReference type="NCBI Taxonomy" id="481309"/>
    <lineage>
        <taxon>Eukaryota</taxon>
        <taxon>Metazoa</taxon>
        <taxon>Ecdysozoa</taxon>
        <taxon>Arthropoda</taxon>
        <taxon>Hexapoda</taxon>
        <taxon>Insecta</taxon>
        <taxon>Pterygota</taxon>
        <taxon>Neoptera</taxon>
        <taxon>Endopterygota</taxon>
        <taxon>Lepidoptera</taxon>
        <taxon>Glossata</taxon>
        <taxon>Ditrysia</taxon>
        <taxon>Pyraloidea</taxon>
        <taxon>Crambidae</taxon>
        <taxon>Pyraustinae</taxon>
        <taxon>Loxostege</taxon>
    </lineage>
</organism>
<dbReference type="Gene3D" id="2.80.10.50">
    <property type="match status" value="2"/>
</dbReference>
<evidence type="ECO:0000313" key="4">
    <source>
        <dbReference type="Proteomes" id="UP001549920"/>
    </source>
</evidence>